<keyword evidence="9" id="KW-0460">Magnesium</keyword>
<dbReference type="SMART" id="SM01265">
    <property type="entry name" value="Mab-21"/>
    <property type="match status" value="2"/>
</dbReference>
<gene>
    <name evidence="14" type="ORF">Zmor_005234</name>
</gene>
<evidence type="ECO:0000256" key="8">
    <source>
        <dbReference type="ARBA" id="ARBA00022840"/>
    </source>
</evidence>
<proteinExistence type="inferred from homology"/>
<evidence type="ECO:0000256" key="7">
    <source>
        <dbReference type="ARBA" id="ARBA00022741"/>
    </source>
</evidence>
<keyword evidence="7" id="KW-0547">Nucleotide-binding</keyword>
<comment type="cofactor">
    <cofactor evidence="1">
        <name>Mn(2+)</name>
        <dbReference type="ChEBI" id="CHEBI:29035"/>
    </cofactor>
</comment>
<dbReference type="InterPro" id="IPR046906">
    <property type="entry name" value="Mab-21_HhH/H2TH-like"/>
</dbReference>
<dbReference type="Pfam" id="PF20266">
    <property type="entry name" value="Mab-21_C"/>
    <property type="match status" value="2"/>
</dbReference>
<dbReference type="Gene3D" id="3.30.460.90">
    <property type="match status" value="2"/>
</dbReference>
<evidence type="ECO:0000256" key="5">
    <source>
        <dbReference type="ARBA" id="ARBA00022695"/>
    </source>
</evidence>
<dbReference type="GO" id="GO:0016779">
    <property type="term" value="F:nucleotidyltransferase activity"/>
    <property type="evidence" value="ECO:0007669"/>
    <property type="project" value="UniProtKB-KW"/>
</dbReference>
<evidence type="ECO:0000256" key="11">
    <source>
        <dbReference type="ARBA" id="ARBA00023211"/>
    </source>
</evidence>
<feature type="domain" description="Mab-21-like HhH/H2TH-like" evidence="13">
    <location>
        <begin position="263"/>
        <end position="354"/>
    </location>
</feature>
<comment type="cofactor">
    <cofactor evidence="2">
        <name>Mg(2+)</name>
        <dbReference type="ChEBI" id="CHEBI:18420"/>
    </cofactor>
</comment>
<reference evidence="14" key="1">
    <citation type="journal article" date="2023" name="G3 (Bethesda)">
        <title>Whole genome assemblies of Zophobas morio and Tenebrio molitor.</title>
        <authorList>
            <person name="Kaur S."/>
            <person name="Stinson S.A."/>
            <person name="diCenzo G.C."/>
        </authorList>
    </citation>
    <scope>NUCLEOTIDE SEQUENCE</scope>
    <source>
        <strain evidence="14">QUZm001</strain>
    </source>
</reference>
<dbReference type="Gene3D" id="1.10.1410.40">
    <property type="match status" value="2"/>
</dbReference>
<evidence type="ECO:0000256" key="4">
    <source>
        <dbReference type="ARBA" id="ARBA00022679"/>
    </source>
</evidence>
<evidence type="ECO:0008006" key="16">
    <source>
        <dbReference type="Google" id="ProtNLM"/>
    </source>
</evidence>
<dbReference type="PANTHER" id="PTHR10656:SF42">
    <property type="entry name" value="CYCLIC GMP-AMP SYNTHASE-LIKE PROTEIN-RELATED"/>
    <property type="match status" value="1"/>
</dbReference>
<evidence type="ECO:0000313" key="14">
    <source>
        <dbReference type="EMBL" id="KAJ3660803.1"/>
    </source>
</evidence>
<keyword evidence="4" id="KW-0808">Transferase</keyword>
<dbReference type="PANTHER" id="PTHR10656">
    <property type="entry name" value="CELL FATE DETERMINING PROTEIN MAB21-RELATED"/>
    <property type="match status" value="1"/>
</dbReference>
<dbReference type="EMBL" id="JALNTZ010000002">
    <property type="protein sequence ID" value="KAJ3660803.1"/>
    <property type="molecule type" value="Genomic_DNA"/>
</dbReference>
<protein>
    <recommendedName>
        <fullName evidence="16">Mab-21-like nucleotidyltransferase domain-containing protein</fullName>
    </recommendedName>
</protein>
<keyword evidence="8" id="KW-0067">ATP-binding</keyword>
<dbReference type="InterPro" id="IPR046903">
    <property type="entry name" value="Mab-21-like_nuc_Trfase"/>
</dbReference>
<accession>A0AA38MM54</accession>
<dbReference type="GO" id="GO:0046872">
    <property type="term" value="F:metal ion binding"/>
    <property type="evidence" value="ECO:0007669"/>
    <property type="project" value="UniProtKB-KW"/>
</dbReference>
<evidence type="ECO:0000259" key="12">
    <source>
        <dbReference type="Pfam" id="PF03281"/>
    </source>
</evidence>
<comment type="similarity">
    <text evidence="3">Belongs to the mab-21 family.</text>
</comment>
<organism evidence="14 15">
    <name type="scientific">Zophobas morio</name>
    <dbReference type="NCBI Taxonomy" id="2755281"/>
    <lineage>
        <taxon>Eukaryota</taxon>
        <taxon>Metazoa</taxon>
        <taxon>Ecdysozoa</taxon>
        <taxon>Arthropoda</taxon>
        <taxon>Hexapoda</taxon>
        <taxon>Insecta</taxon>
        <taxon>Pterygota</taxon>
        <taxon>Neoptera</taxon>
        <taxon>Endopterygota</taxon>
        <taxon>Coleoptera</taxon>
        <taxon>Polyphaga</taxon>
        <taxon>Cucujiformia</taxon>
        <taxon>Tenebrionidae</taxon>
        <taxon>Zophobas</taxon>
    </lineage>
</organism>
<dbReference type="GO" id="GO:0005524">
    <property type="term" value="F:ATP binding"/>
    <property type="evidence" value="ECO:0007669"/>
    <property type="project" value="UniProtKB-KW"/>
</dbReference>
<evidence type="ECO:0000256" key="2">
    <source>
        <dbReference type="ARBA" id="ARBA00001946"/>
    </source>
</evidence>
<feature type="domain" description="Mab-21-like nucleotidyltransferase" evidence="12">
    <location>
        <begin position="465"/>
        <end position="654"/>
    </location>
</feature>
<dbReference type="GO" id="GO:0005525">
    <property type="term" value="F:GTP binding"/>
    <property type="evidence" value="ECO:0007669"/>
    <property type="project" value="UniProtKB-KW"/>
</dbReference>
<dbReference type="InterPro" id="IPR024810">
    <property type="entry name" value="MAB21L/cGLR"/>
</dbReference>
<evidence type="ECO:0000256" key="10">
    <source>
        <dbReference type="ARBA" id="ARBA00023134"/>
    </source>
</evidence>
<evidence type="ECO:0000256" key="3">
    <source>
        <dbReference type="ARBA" id="ARBA00008307"/>
    </source>
</evidence>
<keyword evidence="15" id="KW-1185">Reference proteome</keyword>
<keyword evidence="5" id="KW-0548">Nucleotidyltransferase</keyword>
<keyword evidence="11" id="KW-0464">Manganese</keyword>
<comment type="caution">
    <text evidence="14">The sequence shown here is derived from an EMBL/GenBank/DDBJ whole genome shotgun (WGS) entry which is preliminary data.</text>
</comment>
<evidence type="ECO:0000313" key="15">
    <source>
        <dbReference type="Proteomes" id="UP001168821"/>
    </source>
</evidence>
<evidence type="ECO:0000256" key="1">
    <source>
        <dbReference type="ARBA" id="ARBA00001936"/>
    </source>
</evidence>
<evidence type="ECO:0000259" key="13">
    <source>
        <dbReference type="Pfam" id="PF20266"/>
    </source>
</evidence>
<feature type="domain" description="Mab-21-like HhH/H2TH-like" evidence="13">
    <location>
        <begin position="658"/>
        <end position="749"/>
    </location>
</feature>
<feature type="domain" description="Mab-21-like nucleotidyltransferase" evidence="12">
    <location>
        <begin position="67"/>
        <end position="259"/>
    </location>
</feature>
<name>A0AA38MM54_9CUCU</name>
<dbReference type="AlphaFoldDB" id="A0AA38MM54"/>
<evidence type="ECO:0000256" key="9">
    <source>
        <dbReference type="ARBA" id="ARBA00022842"/>
    </source>
</evidence>
<sequence>MAEKKKYNYMENVLTEINRNFISLDDNEVKRNNKILESILSTIIDKMKQKDPLFKDMFSRVFYGGSYYDGLRVGKPEEFDLDLLLSLPKYAEPEVTTSNMPGFVHVQLKKYDAWIRQPEAMPTYRNFGSLFDKDYFADTQKVLAWMEGIVQKTLNEFPKKGPKSVLTTQKDGSFEIIVQKSGPALTLKISGSGITMDVDLVPCFVFREDKWPKSGFKPNPVKSKPEFFIVPKNPKTTNGTPTRYWRLSFQEQERVLIDNKRTLKPTIKLLKKLRDNLQHKSIASYYIKTAVLHISDTKSDDFWTNSLSYTFMTVLKEYINFIKNGKIPYYWNTNNNLIGGLNPSTLQNMVNRLNAMVTVIEKKPDDPYTIAKYLLNNEEQIILGMGGLALKFGPPKVKMAEMKKYNYMENVLTEINRNFISLDDNEVKRNNKMLESILSIITDKMEEKDPLFKDMFRGVFYGGSYYDGLRVGKPEEFDLDLLLSLPKYAQPEITTSNMPGFVHVQLKKYDAWIRQPEAMPTYRNFGTLFDKDYFADTQKVLAWMEGIVQKTLNEFPKKGSKSATKDGSFEIIVQKSGPALTLKISGSGITMDVDLVPCFVFREDKWPKSGFKPNPVKSKPEFFIVPKKPKTTNETPSRYWRLSFQEQERVLIDNKRTLKPTIKLLKKLRDNLQHKSIASYYIKTVVLHISDTKSDDFWTNSLSYTFMTVLKEYINFIKNGKIPYYWNTNNNLIGGLNPSTLQNMVNRLNAMVTAIEKKPDDPYTIAKYLLNNEEQTILGMGGLALK</sequence>
<keyword evidence="10" id="KW-0342">GTP-binding</keyword>
<dbReference type="Proteomes" id="UP001168821">
    <property type="component" value="Unassembled WGS sequence"/>
</dbReference>
<evidence type="ECO:0000256" key="6">
    <source>
        <dbReference type="ARBA" id="ARBA00022723"/>
    </source>
</evidence>
<keyword evidence="6" id="KW-0479">Metal-binding</keyword>
<dbReference type="Pfam" id="PF03281">
    <property type="entry name" value="Mab-21"/>
    <property type="match status" value="2"/>
</dbReference>